<name>A0A5B9QCH4_9BACT</name>
<protein>
    <recommendedName>
        <fullName evidence="3">DUF309 domain-containing protein</fullName>
    </recommendedName>
</protein>
<proteinExistence type="predicted"/>
<keyword evidence="2" id="KW-1185">Reference proteome</keyword>
<dbReference type="Proteomes" id="UP000323917">
    <property type="component" value="Chromosome"/>
</dbReference>
<evidence type="ECO:0000313" key="1">
    <source>
        <dbReference type="EMBL" id="QEG34636.1"/>
    </source>
</evidence>
<dbReference type="PANTHER" id="PTHR34796">
    <property type="entry name" value="EXPRESSED PROTEIN"/>
    <property type="match status" value="1"/>
</dbReference>
<dbReference type="InterPro" id="IPR023203">
    <property type="entry name" value="TTHA0068_sf"/>
</dbReference>
<dbReference type="PANTHER" id="PTHR34796:SF1">
    <property type="entry name" value="EXPRESSED PROTEIN"/>
    <property type="match status" value="1"/>
</dbReference>
<sequence length="133" mass="15369">MASDNENYDPLYLAGIEHFNVCDFFEAHETWEELWTEYRGPGRKFYQGLIQVAVALHHFGNGNIRGARKVYLTSLNYLADYPSLYMGLDLDTFRDQYKECFADVLASEEEYPQIEIVPDLIPEIHLQPAEADA</sequence>
<evidence type="ECO:0000313" key="2">
    <source>
        <dbReference type="Proteomes" id="UP000323917"/>
    </source>
</evidence>
<dbReference type="AlphaFoldDB" id="A0A5B9QCH4"/>
<accession>A0A5B9QCH4</accession>
<dbReference type="Pfam" id="PF03745">
    <property type="entry name" value="DUF309"/>
    <property type="match status" value="1"/>
</dbReference>
<dbReference type="EMBL" id="CP042913">
    <property type="protein sequence ID" value="QEG34636.1"/>
    <property type="molecule type" value="Genomic_DNA"/>
</dbReference>
<dbReference type="OrthoDB" id="165483at2"/>
<dbReference type="RefSeq" id="WP_148073261.1">
    <property type="nucleotide sequence ID" value="NZ_CP042913.1"/>
</dbReference>
<organism evidence="1 2">
    <name type="scientific">Bythopirellula goksoeyrii</name>
    <dbReference type="NCBI Taxonomy" id="1400387"/>
    <lineage>
        <taxon>Bacteria</taxon>
        <taxon>Pseudomonadati</taxon>
        <taxon>Planctomycetota</taxon>
        <taxon>Planctomycetia</taxon>
        <taxon>Pirellulales</taxon>
        <taxon>Lacipirellulaceae</taxon>
        <taxon>Bythopirellula</taxon>
    </lineage>
</organism>
<dbReference type="SUPFAM" id="SSF140663">
    <property type="entry name" value="TTHA0068-like"/>
    <property type="match status" value="1"/>
</dbReference>
<dbReference type="KEGG" id="bgok:Pr1d_19180"/>
<reference evidence="1 2" key="1">
    <citation type="submission" date="2019-08" db="EMBL/GenBank/DDBJ databases">
        <title>Deep-cultivation of Planctomycetes and their phenomic and genomic characterization uncovers novel biology.</title>
        <authorList>
            <person name="Wiegand S."/>
            <person name="Jogler M."/>
            <person name="Boedeker C."/>
            <person name="Pinto D."/>
            <person name="Vollmers J."/>
            <person name="Rivas-Marin E."/>
            <person name="Kohn T."/>
            <person name="Peeters S.H."/>
            <person name="Heuer A."/>
            <person name="Rast P."/>
            <person name="Oberbeckmann S."/>
            <person name="Bunk B."/>
            <person name="Jeske O."/>
            <person name="Meyerdierks A."/>
            <person name="Storesund J.E."/>
            <person name="Kallscheuer N."/>
            <person name="Luecker S."/>
            <person name="Lage O.M."/>
            <person name="Pohl T."/>
            <person name="Merkel B.J."/>
            <person name="Hornburger P."/>
            <person name="Mueller R.-W."/>
            <person name="Bruemmer F."/>
            <person name="Labrenz M."/>
            <person name="Spormann A.M."/>
            <person name="Op den Camp H."/>
            <person name="Overmann J."/>
            <person name="Amann R."/>
            <person name="Jetten M.S.M."/>
            <person name="Mascher T."/>
            <person name="Medema M.H."/>
            <person name="Devos D.P."/>
            <person name="Kaster A.-K."/>
            <person name="Ovreas L."/>
            <person name="Rohde M."/>
            <person name="Galperin M.Y."/>
            <person name="Jogler C."/>
        </authorList>
    </citation>
    <scope>NUCLEOTIDE SEQUENCE [LARGE SCALE GENOMIC DNA]</scope>
    <source>
        <strain evidence="1 2">Pr1d</strain>
    </source>
</reference>
<gene>
    <name evidence="1" type="ORF">Pr1d_19180</name>
</gene>
<evidence type="ECO:0008006" key="3">
    <source>
        <dbReference type="Google" id="ProtNLM"/>
    </source>
</evidence>
<dbReference type="Gene3D" id="1.10.3450.10">
    <property type="entry name" value="TTHA0068-like"/>
    <property type="match status" value="1"/>
</dbReference>
<dbReference type="InterPro" id="IPR005500">
    <property type="entry name" value="DUF309"/>
</dbReference>